<dbReference type="Pfam" id="PF13577">
    <property type="entry name" value="SnoaL_4"/>
    <property type="match status" value="1"/>
</dbReference>
<dbReference type="STRING" id="1515612.SKP52_13070"/>
<proteinExistence type="predicted"/>
<gene>
    <name evidence="2" type="ORF">SKP52_13070</name>
</gene>
<dbReference type="InterPro" id="IPR037401">
    <property type="entry name" value="SnoaL-like"/>
</dbReference>
<dbReference type="RefSeq" id="WP_039575268.1">
    <property type="nucleotide sequence ID" value="NZ_CP009122.1"/>
</dbReference>
<sequence length="148" mass="16750">MTDLDQLTSRFALIDLVSDYALGVDKHELDRFRNIWWDDAVWDIEFVKTFNGLDEITGAVENLIWPMWESTTHYCANHRVSFDGPDSAKGICDVYCIGNLADGQAAHVVASYHDDYERRGGRWAIARRYVNQRVFSPLAGQVLAPPGA</sequence>
<organism evidence="2 3">
    <name type="scientific">Sphingopyxis fribergensis</name>
    <dbReference type="NCBI Taxonomy" id="1515612"/>
    <lineage>
        <taxon>Bacteria</taxon>
        <taxon>Pseudomonadati</taxon>
        <taxon>Pseudomonadota</taxon>
        <taxon>Alphaproteobacteria</taxon>
        <taxon>Sphingomonadales</taxon>
        <taxon>Sphingomonadaceae</taxon>
        <taxon>Sphingopyxis</taxon>
    </lineage>
</organism>
<feature type="domain" description="SnoaL-like" evidence="1">
    <location>
        <begin position="6"/>
        <end position="128"/>
    </location>
</feature>
<dbReference type="HOGENOM" id="CLU_106738_7_3_5"/>
<dbReference type="KEGG" id="sphk:SKP52_13070"/>
<reference evidence="2 3" key="1">
    <citation type="journal article" date="2015" name="Int. J. Syst. Evol. Microbiol.">
        <title>Description of Sphingopyxis fribergensis sp. nov. - a soil bacterium with the ability to degrade styrene and phenylacetic acid.</title>
        <authorList>
            <person name="Oelschlagel M."/>
            <person name="Ruckert C."/>
            <person name="Kalinowski J."/>
            <person name="Schmidt G."/>
            <person name="Schlomann M."/>
            <person name="Tischler D."/>
        </authorList>
    </citation>
    <scope>NUCLEOTIDE SEQUENCE [LARGE SCALE GENOMIC DNA]</scope>
    <source>
        <strain evidence="2 3">Kp5.2</strain>
    </source>
</reference>
<dbReference type="CDD" id="cd00531">
    <property type="entry name" value="NTF2_like"/>
    <property type="match status" value="1"/>
</dbReference>
<dbReference type="EMBL" id="CP009122">
    <property type="protein sequence ID" value="AJA09502.1"/>
    <property type="molecule type" value="Genomic_DNA"/>
</dbReference>
<dbReference type="OrthoDB" id="7851780at2"/>
<keyword evidence="3" id="KW-1185">Reference proteome</keyword>
<evidence type="ECO:0000259" key="1">
    <source>
        <dbReference type="Pfam" id="PF13577"/>
    </source>
</evidence>
<dbReference type="SUPFAM" id="SSF54427">
    <property type="entry name" value="NTF2-like"/>
    <property type="match status" value="1"/>
</dbReference>
<evidence type="ECO:0000313" key="3">
    <source>
        <dbReference type="Proteomes" id="UP000030907"/>
    </source>
</evidence>
<name>A0A0A7PNK8_9SPHN</name>
<evidence type="ECO:0000313" key="2">
    <source>
        <dbReference type="EMBL" id="AJA09502.1"/>
    </source>
</evidence>
<accession>A0A0A7PNK8</accession>
<protein>
    <recommendedName>
        <fullName evidence="1">SnoaL-like domain-containing protein</fullName>
    </recommendedName>
</protein>
<dbReference type="AlphaFoldDB" id="A0A0A7PNK8"/>
<dbReference type="InterPro" id="IPR032710">
    <property type="entry name" value="NTF2-like_dom_sf"/>
</dbReference>
<dbReference type="Gene3D" id="3.10.450.50">
    <property type="match status" value="1"/>
</dbReference>
<dbReference type="Proteomes" id="UP000030907">
    <property type="component" value="Chromosome"/>
</dbReference>